<dbReference type="SUPFAM" id="SSF48403">
    <property type="entry name" value="Ankyrin repeat"/>
    <property type="match status" value="3"/>
</dbReference>
<keyword evidence="6 8" id="KW-0472">Membrane</keyword>
<evidence type="ECO:0000256" key="2">
    <source>
        <dbReference type="ARBA" id="ARBA00022692"/>
    </source>
</evidence>
<feature type="transmembrane region" description="Helical" evidence="8">
    <location>
        <begin position="955"/>
        <end position="978"/>
    </location>
</feature>
<keyword evidence="5 7" id="KW-0040">ANK repeat</keyword>
<organism evidence="10 11">
    <name type="scientific">Rhododendron simsii</name>
    <name type="common">Sims's rhododendron</name>
    <dbReference type="NCBI Taxonomy" id="118357"/>
    <lineage>
        <taxon>Eukaryota</taxon>
        <taxon>Viridiplantae</taxon>
        <taxon>Streptophyta</taxon>
        <taxon>Embryophyta</taxon>
        <taxon>Tracheophyta</taxon>
        <taxon>Spermatophyta</taxon>
        <taxon>Magnoliopsida</taxon>
        <taxon>eudicotyledons</taxon>
        <taxon>Gunneridae</taxon>
        <taxon>Pentapetalae</taxon>
        <taxon>asterids</taxon>
        <taxon>Ericales</taxon>
        <taxon>Ericaceae</taxon>
        <taxon>Ericoideae</taxon>
        <taxon>Rhodoreae</taxon>
        <taxon>Rhododendron</taxon>
    </lineage>
</organism>
<dbReference type="Proteomes" id="UP000626092">
    <property type="component" value="Unassembled WGS sequence"/>
</dbReference>
<dbReference type="AlphaFoldDB" id="A0A834GZ35"/>
<dbReference type="InterPro" id="IPR036770">
    <property type="entry name" value="Ankyrin_rpt-contain_sf"/>
</dbReference>
<name>A0A834GZ35_RHOSS</name>
<accession>A0A834GZ35</accession>
<evidence type="ECO:0000256" key="7">
    <source>
        <dbReference type="PROSITE-ProRule" id="PRU00023"/>
    </source>
</evidence>
<reference evidence="10" key="1">
    <citation type="submission" date="2019-11" db="EMBL/GenBank/DDBJ databases">
        <authorList>
            <person name="Liu Y."/>
            <person name="Hou J."/>
            <person name="Li T.-Q."/>
            <person name="Guan C.-H."/>
            <person name="Wu X."/>
            <person name="Wu H.-Z."/>
            <person name="Ling F."/>
            <person name="Zhang R."/>
            <person name="Shi X.-G."/>
            <person name="Ren J.-P."/>
            <person name="Chen E.-F."/>
            <person name="Sun J.-M."/>
        </authorList>
    </citation>
    <scope>NUCLEOTIDE SEQUENCE</scope>
    <source>
        <strain evidence="10">Adult_tree_wgs_1</strain>
        <tissue evidence="10">Leaves</tissue>
    </source>
</reference>
<evidence type="ECO:0000313" key="11">
    <source>
        <dbReference type="Proteomes" id="UP000626092"/>
    </source>
</evidence>
<dbReference type="SMART" id="SM00248">
    <property type="entry name" value="ANK"/>
    <property type="match status" value="9"/>
</dbReference>
<comment type="subcellular location">
    <subcellularLocation>
        <location evidence="1">Membrane</location>
        <topology evidence="1">Multi-pass membrane protein</topology>
    </subcellularLocation>
</comment>
<keyword evidence="4 8" id="KW-1133">Transmembrane helix</keyword>
<feature type="transmembrane region" description="Helical" evidence="8">
    <location>
        <begin position="1020"/>
        <end position="1045"/>
    </location>
</feature>
<feature type="repeat" description="ANK" evidence="7">
    <location>
        <begin position="622"/>
        <end position="644"/>
    </location>
</feature>
<dbReference type="InterPro" id="IPR026961">
    <property type="entry name" value="PGG_dom"/>
</dbReference>
<dbReference type="PANTHER" id="PTHR24186">
    <property type="entry name" value="PROTEIN PHOSPHATASE 1 REGULATORY SUBUNIT"/>
    <property type="match status" value="1"/>
</dbReference>
<keyword evidence="11" id="KW-1185">Reference proteome</keyword>
<dbReference type="PANTHER" id="PTHR24186:SF50">
    <property type="entry name" value="ANKYRIN REPEAT-CONTAINING PROTEIN ITN1-LIKE ISOFORM X1"/>
    <property type="match status" value="1"/>
</dbReference>
<sequence length="1079" mass="120793">MAAKVAICISFSSQFPVLTKESSSSSPVPYTLCPKRTRARHFRVQAQLGGGGEGEVKQGGKKKFITKDQEPEQYWQTAGERKGENPMSTPIPYIIILAKEGDVMYLAARIVRMKRAEEEDLAAGVLRINRTEEEDNRYGRSEEYLLDRTQHGNNNILHIAARAGRDLFVAVALQFLPVLSNQVNSQGDTPLLAAARFGRLKVVETITKPQFKFQIRRDMAAATTTLIRTYTSSSSSRRRHHCCQRDEEEGLVDHPLELGTIHDDMATTMDNGTKWSSRHRQRDAEEVLVDRQLIHGTTALHEALRNGHEEVARYLLSLDPEMATFVSGAGESPLFLAVESRCELFVVDILQSNRPYSTKGPDGLNVLHVARDCCGGGGEGEVKQGGKKKFITKDQEPEQYWQTAGERKGENPMSTPIPYIIIFAKEGDVMYLAARIVRMKRTEEEDLAAGVLRINRTEEEDNRYGRSEEYLLDRTQHGNNNILHIAARAGRDLFVAVAIQFLPVLSNQVNSQGDTPLLAAARFGRLKVVETITKPQFKFQIRRDMAAATTTLIRTYTSSSSSRRRRHHCCQRDEEEGLVDHPLELGTIHDDMATTMDNGTKWSSRHRQRDAEEVLVDRQLIHGTTALHEALRNGHEEVARYLLSLDPEMATFVSGAGESPLFLAVESRCELFVVDILQSNRPYSTKGPDGLNVLHVARDCCGKIISILITQKPHLMRQKDDRGKAAIHYAVEANYWVLVDQMLKADALIALFPEDDGHTPLLRAASSGRGKICEKILEICPESIEARNCKGQHALHLCKCRDARFLMRIPEILELLNVGDDEGNTPLHLAIKENDYEKAMLLSSSNSVDLGAVNKEGLTALDLCQTDWKNAHKQRLMWLHLTIRGAPRGRLQNEYKVLVGERIEDFNPVINTMALVATLIATVTFTAAFTIPGGYDTSPDNMGVANLAKKAALRAFILSDTIAMLFSIIAVLALGLAVYFEQEMQRRICFISWALINLAMRGSLVVFMSGLFVVTAPKDLWEAISVCIICGTVTLALELSVPFLFSPSIRDIHLIFRRKTHQWLKDLREFTSRRSSSMA</sequence>
<dbReference type="OrthoDB" id="7333885at2759"/>
<evidence type="ECO:0000313" key="10">
    <source>
        <dbReference type="EMBL" id="KAF7144487.1"/>
    </source>
</evidence>
<dbReference type="Pfam" id="PF13962">
    <property type="entry name" value="PGG"/>
    <property type="match status" value="1"/>
</dbReference>
<feature type="repeat" description="ANK" evidence="7">
    <location>
        <begin position="822"/>
        <end position="855"/>
    </location>
</feature>
<dbReference type="PROSITE" id="PS50088">
    <property type="entry name" value="ANK_REPEAT"/>
    <property type="match status" value="3"/>
</dbReference>
<gene>
    <name evidence="10" type="ORF">RHSIM_Rhsim04G0028000</name>
</gene>
<feature type="repeat" description="ANK" evidence="7">
    <location>
        <begin position="295"/>
        <end position="317"/>
    </location>
</feature>
<evidence type="ECO:0000256" key="1">
    <source>
        <dbReference type="ARBA" id="ARBA00004141"/>
    </source>
</evidence>
<evidence type="ECO:0000256" key="5">
    <source>
        <dbReference type="ARBA" id="ARBA00023043"/>
    </source>
</evidence>
<evidence type="ECO:0000256" key="3">
    <source>
        <dbReference type="ARBA" id="ARBA00022737"/>
    </source>
</evidence>
<protein>
    <recommendedName>
        <fullName evidence="9">PGG domain-containing protein</fullName>
    </recommendedName>
</protein>
<dbReference type="InterPro" id="IPR002110">
    <property type="entry name" value="Ankyrin_rpt"/>
</dbReference>
<feature type="transmembrane region" description="Helical" evidence="8">
    <location>
        <begin position="990"/>
        <end position="1014"/>
    </location>
</feature>
<dbReference type="GO" id="GO:0005886">
    <property type="term" value="C:plasma membrane"/>
    <property type="evidence" value="ECO:0007669"/>
    <property type="project" value="TreeGrafter"/>
</dbReference>
<evidence type="ECO:0000256" key="4">
    <source>
        <dbReference type="ARBA" id="ARBA00022989"/>
    </source>
</evidence>
<dbReference type="PROSITE" id="PS50297">
    <property type="entry name" value="ANK_REP_REGION"/>
    <property type="match status" value="2"/>
</dbReference>
<feature type="domain" description="PGG" evidence="9">
    <location>
        <begin position="907"/>
        <end position="1014"/>
    </location>
</feature>
<proteinExistence type="predicted"/>
<dbReference type="Pfam" id="PF00023">
    <property type="entry name" value="Ank"/>
    <property type="match status" value="3"/>
</dbReference>
<comment type="caution">
    <text evidence="10">The sequence shown here is derived from an EMBL/GenBank/DDBJ whole genome shotgun (WGS) entry which is preliminary data.</text>
</comment>
<evidence type="ECO:0000256" key="6">
    <source>
        <dbReference type="ARBA" id="ARBA00023136"/>
    </source>
</evidence>
<evidence type="ECO:0000256" key="8">
    <source>
        <dbReference type="SAM" id="Phobius"/>
    </source>
</evidence>
<keyword evidence="2 8" id="KW-0812">Transmembrane</keyword>
<keyword evidence="3" id="KW-0677">Repeat</keyword>
<dbReference type="Gene3D" id="1.25.40.20">
    <property type="entry name" value="Ankyrin repeat-containing domain"/>
    <property type="match status" value="5"/>
</dbReference>
<dbReference type="EMBL" id="WJXA01000004">
    <property type="protein sequence ID" value="KAF7144487.1"/>
    <property type="molecule type" value="Genomic_DNA"/>
</dbReference>
<evidence type="ECO:0000259" key="9">
    <source>
        <dbReference type="Pfam" id="PF13962"/>
    </source>
</evidence>